<comment type="similarity">
    <text evidence="1 2">Belongs to the UPF0301 (AlgH) family.</text>
</comment>
<evidence type="ECO:0000256" key="2">
    <source>
        <dbReference type="HAMAP-Rule" id="MF_00758"/>
    </source>
</evidence>
<dbReference type="GO" id="GO:0005829">
    <property type="term" value="C:cytosol"/>
    <property type="evidence" value="ECO:0007669"/>
    <property type="project" value="TreeGrafter"/>
</dbReference>
<dbReference type="RefSeq" id="WP_009576348.1">
    <property type="nucleotide sequence ID" value="NZ_AEIG01000064.1"/>
</dbReference>
<dbReference type="InterPro" id="IPR003774">
    <property type="entry name" value="AlgH-like"/>
</dbReference>
<dbReference type="NCBIfam" id="NF001266">
    <property type="entry name" value="PRK00228.1-1"/>
    <property type="match status" value="1"/>
</dbReference>
<keyword evidence="4" id="KW-1185">Reference proteome</keyword>
<comment type="caution">
    <text evidence="3">The sequence shown here is derived from an EMBL/GenBank/DDBJ whole genome shotgun (WGS) entry which is preliminary data.</text>
</comment>
<dbReference type="Pfam" id="PF02622">
    <property type="entry name" value="DUF179"/>
    <property type="match status" value="1"/>
</dbReference>
<name>F3L3H9_9GAMM</name>
<reference evidence="3 4" key="1">
    <citation type="journal article" date="2011" name="J. Bacteriol.">
        <title>Genome sequence of strain IMCC3088, a proteorhodopsin-containing marine bacterium belonging to the OM60/NOR5 clade.</title>
        <authorList>
            <person name="Jang Y."/>
            <person name="Oh H.M."/>
            <person name="Kang I."/>
            <person name="Lee K."/>
            <person name="Yang S.J."/>
            <person name="Cho J.C."/>
        </authorList>
    </citation>
    <scope>NUCLEOTIDE SEQUENCE [LARGE SCALE GENOMIC DNA]</scope>
    <source>
        <strain evidence="3 4">IMCC3088</strain>
    </source>
</reference>
<dbReference type="STRING" id="2518989.IMCC3088_2171"/>
<gene>
    <name evidence="3" type="ORF">IMCC3088_2171</name>
</gene>
<dbReference type="PANTHER" id="PTHR30327:SF1">
    <property type="entry name" value="UPF0301 PROTEIN YQGE"/>
    <property type="match status" value="1"/>
</dbReference>
<evidence type="ECO:0000256" key="1">
    <source>
        <dbReference type="ARBA" id="ARBA00009600"/>
    </source>
</evidence>
<dbReference type="OrthoDB" id="9807486at2"/>
<dbReference type="PANTHER" id="PTHR30327">
    <property type="entry name" value="UNCHARACTERIZED PROTEIN YQGE"/>
    <property type="match status" value="1"/>
</dbReference>
<dbReference type="HAMAP" id="MF_00758">
    <property type="entry name" value="UPF0301"/>
    <property type="match status" value="1"/>
</dbReference>
<dbReference type="SUPFAM" id="SSF143456">
    <property type="entry name" value="VC0467-like"/>
    <property type="match status" value="1"/>
</dbReference>
<accession>F3L3H9</accession>
<sequence length="186" mass="19951">MNTTSLKDQLLIAMPSLSSGFFSHSAIYLCEHDEHGAMGITLNKPMEFELEHVLSQLDIPCSPRVGRLPVLSGGPVQSEHGFILHSLERGTFDSTLIVTDQIGLTTSIDVMHAIGEERGPEHFVLALGYAGWGPGQLEQELLENSWLTAPATPTLIFSTPSADLVRSAAGQLGFDMNLMPSGAGHA</sequence>
<dbReference type="Proteomes" id="UP000005615">
    <property type="component" value="Unassembled WGS sequence"/>
</dbReference>
<dbReference type="EMBL" id="AEIG01000064">
    <property type="protein sequence ID" value="EGG29091.1"/>
    <property type="molecule type" value="Genomic_DNA"/>
</dbReference>
<dbReference type="Gene3D" id="3.40.1740.10">
    <property type="entry name" value="VC0467-like"/>
    <property type="match status" value="1"/>
</dbReference>
<protein>
    <recommendedName>
        <fullName evidence="2">UPF0301 protein IMCC3088_2171</fullName>
    </recommendedName>
</protein>
<dbReference type="eggNOG" id="COG1678">
    <property type="taxonomic scope" value="Bacteria"/>
</dbReference>
<evidence type="ECO:0000313" key="3">
    <source>
        <dbReference type="EMBL" id="EGG29091.1"/>
    </source>
</evidence>
<proteinExistence type="inferred from homology"/>
<evidence type="ECO:0000313" key="4">
    <source>
        <dbReference type="Proteomes" id="UP000005615"/>
    </source>
</evidence>
<dbReference type="AlphaFoldDB" id="F3L3H9"/>
<organism evidence="3 4">
    <name type="scientific">Aequoribacter fuscus</name>
    <dbReference type="NCBI Taxonomy" id="2518989"/>
    <lineage>
        <taxon>Bacteria</taxon>
        <taxon>Pseudomonadati</taxon>
        <taxon>Pseudomonadota</taxon>
        <taxon>Gammaproteobacteria</taxon>
        <taxon>Cellvibrionales</taxon>
        <taxon>Halieaceae</taxon>
        <taxon>Aequoribacter</taxon>
    </lineage>
</organism>